<accession>A0ABQ9U053</accession>
<protein>
    <submittedName>
        <fullName evidence="3">Uncharacterized protein</fullName>
    </submittedName>
</protein>
<dbReference type="Proteomes" id="UP001266305">
    <property type="component" value="Unassembled WGS sequence"/>
</dbReference>
<feature type="region of interest" description="Disordered" evidence="1">
    <location>
        <begin position="1"/>
        <end position="68"/>
    </location>
</feature>
<keyword evidence="2" id="KW-0472">Membrane</keyword>
<name>A0ABQ9U053_SAGOE</name>
<reference evidence="3 4" key="1">
    <citation type="submission" date="2023-05" db="EMBL/GenBank/DDBJ databases">
        <title>B98-5 Cell Line De Novo Hybrid Assembly: An Optical Mapping Approach.</title>
        <authorList>
            <person name="Kananen K."/>
            <person name="Auerbach J.A."/>
            <person name="Kautto E."/>
            <person name="Blachly J.S."/>
        </authorList>
    </citation>
    <scope>NUCLEOTIDE SEQUENCE [LARGE SCALE GENOMIC DNA]</scope>
    <source>
        <strain evidence="3">B95-8</strain>
        <tissue evidence="3">Cell line</tissue>
    </source>
</reference>
<proteinExistence type="predicted"/>
<gene>
    <name evidence="3" type="ORF">P7K49_031692</name>
</gene>
<evidence type="ECO:0000256" key="1">
    <source>
        <dbReference type="SAM" id="MobiDB-lite"/>
    </source>
</evidence>
<evidence type="ECO:0000256" key="2">
    <source>
        <dbReference type="SAM" id="Phobius"/>
    </source>
</evidence>
<feature type="compositionally biased region" description="Basic and acidic residues" evidence="1">
    <location>
        <begin position="1"/>
        <end position="38"/>
    </location>
</feature>
<keyword evidence="2" id="KW-0812">Transmembrane</keyword>
<feature type="compositionally biased region" description="Polar residues" evidence="1">
    <location>
        <begin position="57"/>
        <end position="68"/>
    </location>
</feature>
<feature type="transmembrane region" description="Helical" evidence="2">
    <location>
        <begin position="72"/>
        <end position="91"/>
    </location>
</feature>
<organism evidence="3 4">
    <name type="scientific">Saguinus oedipus</name>
    <name type="common">Cotton-top tamarin</name>
    <name type="synonym">Oedipomidas oedipus</name>
    <dbReference type="NCBI Taxonomy" id="9490"/>
    <lineage>
        <taxon>Eukaryota</taxon>
        <taxon>Metazoa</taxon>
        <taxon>Chordata</taxon>
        <taxon>Craniata</taxon>
        <taxon>Vertebrata</taxon>
        <taxon>Euteleostomi</taxon>
        <taxon>Mammalia</taxon>
        <taxon>Eutheria</taxon>
        <taxon>Euarchontoglires</taxon>
        <taxon>Primates</taxon>
        <taxon>Haplorrhini</taxon>
        <taxon>Platyrrhini</taxon>
        <taxon>Cebidae</taxon>
        <taxon>Callitrichinae</taxon>
        <taxon>Saguinus</taxon>
    </lineage>
</organism>
<keyword evidence="2" id="KW-1133">Transmembrane helix</keyword>
<keyword evidence="4" id="KW-1185">Reference proteome</keyword>
<evidence type="ECO:0000313" key="3">
    <source>
        <dbReference type="EMBL" id="KAK2090436.1"/>
    </source>
</evidence>
<dbReference type="EMBL" id="JASSZA010000017">
    <property type="protein sequence ID" value="KAK2090436.1"/>
    <property type="molecule type" value="Genomic_DNA"/>
</dbReference>
<evidence type="ECO:0000313" key="4">
    <source>
        <dbReference type="Proteomes" id="UP001266305"/>
    </source>
</evidence>
<sequence>MCPAVKRDLKSSIDNDQVLRKGLDMRGKEERRGQHQDEMGNLGNGHLTDQKGEPGTPKTTGPDPNSPSMHRLLLMASTVVLFFLTLQFMLARPADSPPRILPVSLEPLLMTIQDECYTLEKEVCICGLQLSNSEIARLEVTWLWALCTGNCGNLGWAHVLTPIRKLPYEELLVAESAQSSSHELKLDGHYLECSGALALLRPIADYMERQGKDQLAPASPDAVNPPPRLQGLLVTLPSGQSQAQWLSADDNQRAHMP</sequence>
<comment type="caution">
    <text evidence="3">The sequence shown here is derived from an EMBL/GenBank/DDBJ whole genome shotgun (WGS) entry which is preliminary data.</text>
</comment>